<dbReference type="InterPro" id="IPR049382">
    <property type="entry name" value="FGGY_C_2"/>
</dbReference>
<keyword evidence="3 6" id="KW-0418">Kinase</keyword>
<dbReference type="Pfam" id="PF21546">
    <property type="entry name" value="FGGY_C_2"/>
    <property type="match status" value="1"/>
</dbReference>
<dbReference type="Gene3D" id="3.30.420.40">
    <property type="match status" value="2"/>
</dbReference>
<feature type="domain" description="Carbohydrate kinase FGGY C-terminal" evidence="5">
    <location>
        <begin position="246"/>
        <end position="313"/>
    </location>
</feature>
<reference evidence="7" key="1">
    <citation type="journal article" date="2019" name="Int. J. Syst. Evol. Microbiol.">
        <title>The Global Catalogue of Microorganisms (GCM) 10K type strain sequencing project: providing services to taxonomists for standard genome sequencing and annotation.</title>
        <authorList>
            <consortium name="The Broad Institute Genomics Platform"/>
            <consortium name="The Broad Institute Genome Sequencing Center for Infectious Disease"/>
            <person name="Wu L."/>
            <person name="Ma J."/>
        </authorList>
    </citation>
    <scope>NUCLEOTIDE SEQUENCE [LARGE SCALE GENOMIC DNA]</scope>
    <source>
        <strain evidence="7">CCUG 61485</strain>
    </source>
</reference>
<proteinExistence type="inferred from homology"/>
<name>A0ABW3Y3E2_9FLAO</name>
<evidence type="ECO:0000259" key="5">
    <source>
        <dbReference type="Pfam" id="PF21546"/>
    </source>
</evidence>
<evidence type="ECO:0000313" key="6">
    <source>
        <dbReference type="EMBL" id="MFD1316364.1"/>
    </source>
</evidence>
<dbReference type="EC" id="2.7.1.-" evidence="6"/>
<dbReference type="RefSeq" id="WP_377179269.1">
    <property type="nucleotide sequence ID" value="NZ_JBHTMY010000003.1"/>
</dbReference>
<gene>
    <name evidence="6" type="ORF">ACFQ39_12110</name>
</gene>
<comment type="caution">
    <text evidence="6">The sequence shown here is derived from an EMBL/GenBank/DDBJ whole genome shotgun (WGS) entry which is preliminary data.</text>
</comment>
<dbReference type="PANTHER" id="PTHR10196">
    <property type="entry name" value="SUGAR KINASE"/>
    <property type="match status" value="1"/>
</dbReference>
<dbReference type="CDD" id="cd07772">
    <property type="entry name" value="ASKHA_NBD_FGGY_NaCK-like"/>
    <property type="match status" value="1"/>
</dbReference>
<protein>
    <submittedName>
        <fullName evidence="6">FGGY-family carbohydrate kinase</fullName>
        <ecNumber evidence="6">2.7.1.-</ecNumber>
    </submittedName>
</protein>
<keyword evidence="7" id="KW-1185">Reference proteome</keyword>
<evidence type="ECO:0000256" key="3">
    <source>
        <dbReference type="ARBA" id="ARBA00022777"/>
    </source>
</evidence>
<dbReference type="InterPro" id="IPR043129">
    <property type="entry name" value="ATPase_NBD"/>
</dbReference>
<comment type="similarity">
    <text evidence="1">Belongs to the FGGY kinase family.</text>
</comment>
<keyword evidence="2 6" id="KW-0808">Transferase</keyword>
<dbReference type="GO" id="GO:0016301">
    <property type="term" value="F:kinase activity"/>
    <property type="evidence" value="ECO:0007669"/>
    <property type="project" value="UniProtKB-KW"/>
</dbReference>
<feature type="domain" description="Carbohydrate kinase FGGY N-terminal" evidence="4">
    <location>
        <begin position="8"/>
        <end position="205"/>
    </location>
</feature>
<sequence>MKKKVTAIFDIGKTNKKFFLFDKDFQEVYREYARFEEIEDEDGYPSEDLLALQKWVVEVFDRILEDKKYKIKALNFTTYGASFVHLDKYGNPIMPFYNYNKILDQEVIDSFYEIYGPEEEFSKTTGTSNSGMLNSGMQLYWLKYNKPKIFKKIKYSLHFPQYLSYLFTGIPVSEFTSIGCHTSLWDYDKKDYHDWVYQEKINEILAPIVSTDTSIYKNYKGKHIKIGVGIHDSSAALIPYIRSTDKSFILVSTGTWSVTLNPFSNKNITNKETKNGCINYMRVDGSPVKSSRIYMGKQYQIMMKKMAKHFKVFDEYHKTVRFDQAIYNDILKDYEPIYFNDNLQETDVELSNLPYRYFEEAFHHFMIEIIQAQLDSIEMVKGNKRIKKLYVDGGFTDNDVFIQLLAHYLRDMDMRTTNSAFGTALGAAIVISPKKLNSQFLKMNYGLKKHVPFLVSSNNR</sequence>
<evidence type="ECO:0000256" key="1">
    <source>
        <dbReference type="ARBA" id="ARBA00009156"/>
    </source>
</evidence>
<dbReference type="Pfam" id="PF00370">
    <property type="entry name" value="FGGY_N"/>
    <property type="match status" value="1"/>
</dbReference>
<evidence type="ECO:0000259" key="4">
    <source>
        <dbReference type="Pfam" id="PF00370"/>
    </source>
</evidence>
<organism evidence="6 7">
    <name type="scientific">Namhaeicola litoreus</name>
    <dbReference type="NCBI Taxonomy" id="1052145"/>
    <lineage>
        <taxon>Bacteria</taxon>
        <taxon>Pseudomonadati</taxon>
        <taxon>Bacteroidota</taxon>
        <taxon>Flavobacteriia</taxon>
        <taxon>Flavobacteriales</taxon>
        <taxon>Flavobacteriaceae</taxon>
        <taxon>Namhaeicola</taxon>
    </lineage>
</organism>
<evidence type="ECO:0000256" key="2">
    <source>
        <dbReference type="ARBA" id="ARBA00022679"/>
    </source>
</evidence>
<dbReference type="PANTHER" id="PTHR10196:SF57">
    <property type="entry name" value="XYLULOSE KINASE"/>
    <property type="match status" value="1"/>
</dbReference>
<evidence type="ECO:0000313" key="7">
    <source>
        <dbReference type="Proteomes" id="UP001597201"/>
    </source>
</evidence>
<dbReference type="Proteomes" id="UP001597201">
    <property type="component" value="Unassembled WGS sequence"/>
</dbReference>
<accession>A0ABW3Y3E2</accession>
<dbReference type="InterPro" id="IPR018484">
    <property type="entry name" value="FGGY_N"/>
</dbReference>
<dbReference type="EMBL" id="JBHTMY010000003">
    <property type="protein sequence ID" value="MFD1316364.1"/>
    <property type="molecule type" value="Genomic_DNA"/>
</dbReference>
<dbReference type="SUPFAM" id="SSF53067">
    <property type="entry name" value="Actin-like ATPase domain"/>
    <property type="match status" value="2"/>
</dbReference>